<dbReference type="GO" id="GO:0005507">
    <property type="term" value="F:copper ion binding"/>
    <property type="evidence" value="ECO:0007669"/>
    <property type="project" value="InterPro"/>
</dbReference>
<evidence type="ECO:0000256" key="2">
    <source>
        <dbReference type="SAM" id="SignalP"/>
    </source>
</evidence>
<comment type="caution">
    <text evidence="4">The sequence shown here is derived from an EMBL/GenBank/DDBJ whole genome shotgun (WGS) entry which is preliminary data.</text>
</comment>
<proteinExistence type="inferred from homology"/>
<dbReference type="EMBL" id="QGNW01000017">
    <property type="protein sequence ID" value="RVX15971.1"/>
    <property type="molecule type" value="Genomic_DNA"/>
</dbReference>
<feature type="domain" description="Plastocyanin-like" evidence="3">
    <location>
        <begin position="43"/>
        <end position="79"/>
    </location>
</feature>
<evidence type="ECO:0000259" key="3">
    <source>
        <dbReference type="Pfam" id="PF07732"/>
    </source>
</evidence>
<dbReference type="InterPro" id="IPR008972">
    <property type="entry name" value="Cupredoxin"/>
</dbReference>
<reference evidence="4 5" key="1">
    <citation type="journal article" date="2018" name="PLoS Genet.">
        <title>Population sequencing reveals clonal diversity and ancestral inbreeding in the grapevine cultivar Chardonnay.</title>
        <authorList>
            <person name="Roach M.J."/>
            <person name="Johnson D.L."/>
            <person name="Bohlmann J."/>
            <person name="van Vuuren H.J."/>
            <person name="Jones S.J."/>
            <person name="Pretorius I.S."/>
            <person name="Schmidt S.A."/>
            <person name="Borneman A.R."/>
        </authorList>
    </citation>
    <scope>NUCLEOTIDE SEQUENCE [LARGE SCALE GENOMIC DNA]</scope>
    <source>
        <strain evidence="5">cv. Chardonnay</strain>
        <tissue evidence="4">Leaf</tissue>
    </source>
</reference>
<dbReference type="Pfam" id="PF07732">
    <property type="entry name" value="Cu-oxidase_3"/>
    <property type="match status" value="1"/>
</dbReference>
<evidence type="ECO:0000313" key="5">
    <source>
        <dbReference type="Proteomes" id="UP000288805"/>
    </source>
</evidence>
<name>A0A438K456_VITVI</name>
<protein>
    <recommendedName>
        <fullName evidence="3">Plastocyanin-like domain-containing protein</fullName>
    </recommendedName>
</protein>
<comment type="similarity">
    <text evidence="1">Belongs to the multicopper oxidase family.</text>
</comment>
<feature type="chain" id="PRO_5019197718" description="Plastocyanin-like domain-containing protein" evidence="2">
    <location>
        <begin position="23"/>
        <end position="84"/>
    </location>
</feature>
<dbReference type="InterPro" id="IPR011707">
    <property type="entry name" value="Cu-oxidase-like_N"/>
</dbReference>
<evidence type="ECO:0000256" key="1">
    <source>
        <dbReference type="ARBA" id="ARBA00010609"/>
    </source>
</evidence>
<dbReference type="Proteomes" id="UP000288805">
    <property type="component" value="Unassembled WGS sequence"/>
</dbReference>
<accession>A0A438K456</accession>
<evidence type="ECO:0000313" key="4">
    <source>
        <dbReference type="EMBL" id="RVX15971.1"/>
    </source>
</evidence>
<keyword evidence="2" id="KW-0732">Signal</keyword>
<feature type="signal peptide" evidence="2">
    <location>
        <begin position="1"/>
        <end position="22"/>
    </location>
</feature>
<dbReference type="AlphaFoldDB" id="A0A438K456"/>
<sequence>MALNSFRAFLSIFSLLFTIVAAEDPTDSSPGMSHSATFILLGILINGQFPGPDIYSVTNDNLIINVYNSLTEPFLLSCQATIDD</sequence>
<organism evidence="4 5">
    <name type="scientific">Vitis vinifera</name>
    <name type="common">Grape</name>
    <dbReference type="NCBI Taxonomy" id="29760"/>
    <lineage>
        <taxon>Eukaryota</taxon>
        <taxon>Viridiplantae</taxon>
        <taxon>Streptophyta</taxon>
        <taxon>Embryophyta</taxon>
        <taxon>Tracheophyta</taxon>
        <taxon>Spermatophyta</taxon>
        <taxon>Magnoliopsida</taxon>
        <taxon>eudicotyledons</taxon>
        <taxon>Gunneridae</taxon>
        <taxon>Pentapetalae</taxon>
        <taxon>rosids</taxon>
        <taxon>Vitales</taxon>
        <taxon>Vitaceae</taxon>
        <taxon>Viteae</taxon>
        <taxon>Vitis</taxon>
    </lineage>
</organism>
<dbReference type="Gene3D" id="2.60.40.420">
    <property type="entry name" value="Cupredoxins - blue copper proteins"/>
    <property type="match status" value="1"/>
</dbReference>
<dbReference type="SUPFAM" id="SSF49503">
    <property type="entry name" value="Cupredoxins"/>
    <property type="match status" value="1"/>
</dbReference>
<gene>
    <name evidence="4" type="ORF">CK203_005628</name>
</gene>